<dbReference type="AlphaFoldDB" id="A0A4U6X009"/>
<accession>A0A4U6X009</accession>
<reference evidence="1 2" key="1">
    <citation type="journal article" date="2019" name="PLoS ONE">
        <title>Comparative genome analysis indicates high evolutionary potential of pathogenicity genes in Colletotrichum tanaceti.</title>
        <authorList>
            <person name="Lelwala R.V."/>
            <person name="Korhonen P.K."/>
            <person name="Young N.D."/>
            <person name="Scott J.B."/>
            <person name="Ades P.A."/>
            <person name="Gasser R.B."/>
            <person name="Taylor P.W.J."/>
        </authorList>
    </citation>
    <scope>NUCLEOTIDE SEQUENCE [LARGE SCALE GENOMIC DNA]</scope>
    <source>
        <strain evidence="1">BRIP57314</strain>
    </source>
</reference>
<dbReference type="EMBL" id="PJEX01001150">
    <property type="protein sequence ID" value="TKW48334.1"/>
    <property type="molecule type" value="Genomic_DNA"/>
</dbReference>
<dbReference type="Proteomes" id="UP000310108">
    <property type="component" value="Unassembled WGS sequence"/>
</dbReference>
<name>A0A4U6X009_9PEZI</name>
<evidence type="ECO:0000313" key="2">
    <source>
        <dbReference type="Proteomes" id="UP000310108"/>
    </source>
</evidence>
<gene>
    <name evidence="1" type="ORF">CTA1_12967</name>
</gene>
<keyword evidence="2" id="KW-1185">Reference proteome</keyword>
<protein>
    <submittedName>
        <fullName evidence="1">Uncharacterized protein</fullName>
    </submittedName>
</protein>
<organism evidence="1 2">
    <name type="scientific">Colletotrichum tanaceti</name>
    <dbReference type="NCBI Taxonomy" id="1306861"/>
    <lineage>
        <taxon>Eukaryota</taxon>
        <taxon>Fungi</taxon>
        <taxon>Dikarya</taxon>
        <taxon>Ascomycota</taxon>
        <taxon>Pezizomycotina</taxon>
        <taxon>Sordariomycetes</taxon>
        <taxon>Hypocreomycetidae</taxon>
        <taxon>Glomerellales</taxon>
        <taxon>Glomerellaceae</taxon>
        <taxon>Colletotrichum</taxon>
        <taxon>Colletotrichum destructivum species complex</taxon>
    </lineage>
</organism>
<proteinExistence type="predicted"/>
<evidence type="ECO:0000313" key="1">
    <source>
        <dbReference type="EMBL" id="TKW48334.1"/>
    </source>
</evidence>
<sequence length="251" mass="27902">MVPLRRSKRTTAAGKLPTSAAFEYGRPGGCGILALRCAAVEPGPSWLVHKGAAEKSSRVPDNSRLPCFLLGWLRTSALFGSGCCKCKKPHAMFLCETWMSATRGSSTTPPTDSCNSALLCICVSVDRLFVARREYTSQHGWALSKRWTPLAGPWNIPRSLPLHMKSLVRRHNWKWHHRTTWAVSVESTRPLFKAAMASVATRVACARSRQRRDWQRVALVLQTHSRAGLARDGICLHAQRRVGCRTETNGQ</sequence>
<comment type="caution">
    <text evidence="1">The sequence shown here is derived from an EMBL/GenBank/DDBJ whole genome shotgun (WGS) entry which is preliminary data.</text>
</comment>